<dbReference type="EMBL" id="JANCPR020000012">
    <property type="protein sequence ID" value="MDJ1133171.1"/>
    <property type="molecule type" value="Genomic_DNA"/>
</dbReference>
<proteinExistence type="predicted"/>
<protein>
    <recommendedName>
        <fullName evidence="4">Endonuclease/Exonuclease/phosphatase family protein</fullName>
    </recommendedName>
</protein>
<comment type="caution">
    <text evidence="2">The sequence shown here is derived from an EMBL/GenBank/DDBJ whole genome shotgun (WGS) entry which is preliminary data.</text>
</comment>
<evidence type="ECO:0000313" key="2">
    <source>
        <dbReference type="EMBL" id="MDJ1133171.1"/>
    </source>
</evidence>
<dbReference type="Proteomes" id="UP001214441">
    <property type="component" value="Unassembled WGS sequence"/>
</dbReference>
<dbReference type="RefSeq" id="WP_274044725.1">
    <property type="nucleotide sequence ID" value="NZ_JANCPR020000012.1"/>
</dbReference>
<dbReference type="SUPFAM" id="SSF56219">
    <property type="entry name" value="DNase I-like"/>
    <property type="match status" value="1"/>
</dbReference>
<keyword evidence="3" id="KW-1185">Reference proteome</keyword>
<organism evidence="2 3">
    <name type="scientific">Streptomyces iconiensis</name>
    <dbReference type="NCBI Taxonomy" id="1384038"/>
    <lineage>
        <taxon>Bacteria</taxon>
        <taxon>Bacillati</taxon>
        <taxon>Actinomycetota</taxon>
        <taxon>Actinomycetes</taxon>
        <taxon>Kitasatosporales</taxon>
        <taxon>Streptomycetaceae</taxon>
        <taxon>Streptomyces</taxon>
    </lineage>
</organism>
<feature type="signal peptide" evidence="1">
    <location>
        <begin position="1"/>
        <end position="28"/>
    </location>
</feature>
<reference evidence="2 3" key="1">
    <citation type="submission" date="2023-05" db="EMBL/GenBank/DDBJ databases">
        <title>Streptantibioticus silvisoli sp. nov., acidotolerant actinomycetes 1 from pine litter.</title>
        <authorList>
            <person name="Swiecimska M."/>
            <person name="Golinska P."/>
            <person name="Sangal V."/>
            <person name="Wachnowicz B."/>
            <person name="Goodfellow M."/>
        </authorList>
    </citation>
    <scope>NUCLEOTIDE SEQUENCE [LARGE SCALE GENOMIC DNA]</scope>
    <source>
        <strain evidence="2 3">DSM 42109</strain>
    </source>
</reference>
<name>A0ABT6ZVS5_9ACTN</name>
<evidence type="ECO:0008006" key="4">
    <source>
        <dbReference type="Google" id="ProtNLM"/>
    </source>
</evidence>
<accession>A0ABT6ZVS5</accession>
<sequence length="355" mass="38877">MRKRNAWYAALGTAALAAPLLCAPGAAAGPSGPSHNQPNNNPGFLQVYDANVENFPTSTEKCKGDWEDLLFYMRSRRYKPDVYTVQQVGGRRQLDVLLKKMRKHFGETYAGVVAQPAPAPGGGACGKEKSRQTNAVIWRTSRLSLKLSAPSRNIWQVRRQLRKQCVNNSQARTVSVKALLRDRVTGKNVTAASFHWPSRRSGASGKCAVVNAAELSREITEDGYGRAQLYLAGGDTNWSTHRKNSPGTWTAWYRRANGALGGAHRFRDPVYAGCAAGGGSVAKCLAQKWTFTDGRKRRIDVLLARTPKGTPPPTTSDAVVPSFDEADQAARRFTGSDRTDLDYSDHRAVGARIHY</sequence>
<feature type="chain" id="PRO_5045210873" description="Endonuclease/Exonuclease/phosphatase family protein" evidence="1">
    <location>
        <begin position="29"/>
        <end position="355"/>
    </location>
</feature>
<keyword evidence="1" id="KW-0732">Signal</keyword>
<dbReference type="InterPro" id="IPR036691">
    <property type="entry name" value="Endo/exonu/phosph_ase_sf"/>
</dbReference>
<evidence type="ECO:0000256" key="1">
    <source>
        <dbReference type="SAM" id="SignalP"/>
    </source>
</evidence>
<evidence type="ECO:0000313" key="3">
    <source>
        <dbReference type="Proteomes" id="UP001214441"/>
    </source>
</evidence>
<dbReference type="Gene3D" id="3.60.10.10">
    <property type="entry name" value="Endonuclease/exonuclease/phosphatase"/>
    <property type="match status" value="1"/>
</dbReference>
<gene>
    <name evidence="2" type="ORF">NMN56_014590</name>
</gene>